<dbReference type="SMART" id="SM00833">
    <property type="entry name" value="CobW_C"/>
    <property type="match status" value="1"/>
</dbReference>
<evidence type="ECO:0000313" key="8">
    <source>
        <dbReference type="EMBL" id="SFH40939.1"/>
    </source>
</evidence>
<dbReference type="Proteomes" id="UP000183635">
    <property type="component" value="Unassembled WGS sequence"/>
</dbReference>
<evidence type="ECO:0000256" key="5">
    <source>
        <dbReference type="ARBA" id="ARBA00045658"/>
    </source>
</evidence>
<evidence type="ECO:0000313" key="9">
    <source>
        <dbReference type="Proteomes" id="UP000183635"/>
    </source>
</evidence>
<keyword evidence="1" id="KW-0547">Nucleotide-binding</keyword>
<dbReference type="Pfam" id="PF07683">
    <property type="entry name" value="CobW_C"/>
    <property type="match status" value="1"/>
</dbReference>
<dbReference type="Pfam" id="PF02492">
    <property type="entry name" value="cobW"/>
    <property type="match status" value="1"/>
</dbReference>
<evidence type="ECO:0000256" key="6">
    <source>
        <dbReference type="ARBA" id="ARBA00049117"/>
    </source>
</evidence>
<dbReference type="SUPFAM" id="SSF90002">
    <property type="entry name" value="Hypothetical protein YjiA, C-terminal domain"/>
    <property type="match status" value="1"/>
</dbReference>
<comment type="catalytic activity">
    <reaction evidence="6">
        <text>GTP + H2O = GDP + phosphate + H(+)</text>
        <dbReference type="Rhea" id="RHEA:19669"/>
        <dbReference type="ChEBI" id="CHEBI:15377"/>
        <dbReference type="ChEBI" id="CHEBI:15378"/>
        <dbReference type="ChEBI" id="CHEBI:37565"/>
        <dbReference type="ChEBI" id="CHEBI:43474"/>
        <dbReference type="ChEBI" id="CHEBI:58189"/>
    </reaction>
    <physiologicalReaction direction="left-to-right" evidence="6">
        <dbReference type="Rhea" id="RHEA:19670"/>
    </physiologicalReaction>
</comment>
<dbReference type="InterPro" id="IPR011629">
    <property type="entry name" value="CobW-like_C"/>
</dbReference>
<feature type="domain" description="CobW C-terminal" evidence="7">
    <location>
        <begin position="247"/>
        <end position="340"/>
    </location>
</feature>
<dbReference type="EMBL" id="FOPU01000010">
    <property type="protein sequence ID" value="SFH40939.1"/>
    <property type="molecule type" value="Genomic_DNA"/>
</dbReference>
<dbReference type="GO" id="GO:0005737">
    <property type="term" value="C:cytoplasm"/>
    <property type="evidence" value="ECO:0007669"/>
    <property type="project" value="TreeGrafter"/>
</dbReference>
<evidence type="ECO:0000256" key="3">
    <source>
        <dbReference type="ARBA" id="ARBA00023186"/>
    </source>
</evidence>
<dbReference type="STRING" id="34004.SAMN04488021_11077"/>
<proteinExistence type="inferred from homology"/>
<dbReference type="GO" id="GO:0016787">
    <property type="term" value="F:hydrolase activity"/>
    <property type="evidence" value="ECO:0007669"/>
    <property type="project" value="UniProtKB-KW"/>
</dbReference>
<dbReference type="PANTHER" id="PTHR13748:SF62">
    <property type="entry name" value="COBW DOMAIN-CONTAINING PROTEIN"/>
    <property type="match status" value="1"/>
</dbReference>
<protein>
    <submittedName>
        <fullName evidence="8">GTPase, G3E family</fullName>
    </submittedName>
</protein>
<dbReference type="InterPro" id="IPR003495">
    <property type="entry name" value="CobW/HypB/UreG_nucleotide-bd"/>
</dbReference>
<evidence type="ECO:0000259" key="7">
    <source>
        <dbReference type="SMART" id="SM00833"/>
    </source>
</evidence>
<keyword evidence="9" id="KW-1185">Reference proteome</keyword>
<name>A0A1I2ZTV4_9RHOB</name>
<sequence length="343" mass="38183">MQKTIKDKIPVTVLTGFLGSGKTTLLNYILRENHGMKIAVIENEFGEIGIDGGLVVGSTEEIFEMTNGCVCCVAEARDDLLRVIRQLLDRPERLDHIIIETSGLADPYPIAQTFFLDDPIRDETNLDGVIALVDVKHVLRHLDDSQIEAHDNQAVDQIVCADRIVLNKVDLAFEDEIAAVSARVASLNETAEQVRSSFAQIDLKKILGLAAFDQSRKIAAEVDDSHDHHHHQAPWLGDASHDHDASVGSVGIELPGHMNPAAMQAWVQEMRAQNLDNLFRMKGIFSVKDDDYCYVLHGVHNEIEFRPNHPWANETRCNKMIFIGRNLDRTALQARLAECLAAA</sequence>
<dbReference type="OrthoDB" id="9808822at2"/>
<keyword evidence="2" id="KW-0378">Hydrolase</keyword>
<accession>A0A1I2ZTV4</accession>
<dbReference type="InterPro" id="IPR051316">
    <property type="entry name" value="Zinc-reg_GTPase_activator"/>
</dbReference>
<reference evidence="8 9" key="1">
    <citation type="submission" date="2016-10" db="EMBL/GenBank/DDBJ databases">
        <authorList>
            <person name="de Groot N.N."/>
        </authorList>
    </citation>
    <scope>NUCLEOTIDE SEQUENCE [LARGE SCALE GENOMIC DNA]</scope>
    <source>
        <strain evidence="8 9">DSM 8537</strain>
    </source>
</reference>
<dbReference type="InterPro" id="IPR036627">
    <property type="entry name" value="CobW-likC_sf"/>
</dbReference>
<dbReference type="GO" id="GO:0000166">
    <property type="term" value="F:nucleotide binding"/>
    <property type="evidence" value="ECO:0007669"/>
    <property type="project" value="UniProtKB-KW"/>
</dbReference>
<dbReference type="RefSeq" id="WP_074967062.1">
    <property type="nucleotide sequence ID" value="NZ_CBCRYP010000014.1"/>
</dbReference>
<dbReference type="PANTHER" id="PTHR13748">
    <property type="entry name" value="COBW-RELATED"/>
    <property type="match status" value="1"/>
</dbReference>
<gene>
    <name evidence="8" type="ORF">SAMN04488021_11077</name>
</gene>
<dbReference type="InterPro" id="IPR027417">
    <property type="entry name" value="P-loop_NTPase"/>
</dbReference>
<comment type="similarity">
    <text evidence="4">Belongs to the SIMIBI class G3E GTPase family. ZNG1 subfamily.</text>
</comment>
<evidence type="ECO:0000256" key="4">
    <source>
        <dbReference type="ARBA" id="ARBA00034320"/>
    </source>
</evidence>
<dbReference type="AlphaFoldDB" id="A0A1I2ZTV4"/>
<dbReference type="Gene3D" id="3.30.1220.10">
    <property type="entry name" value="CobW-like, C-terminal domain"/>
    <property type="match status" value="1"/>
</dbReference>
<dbReference type="Gene3D" id="3.40.50.300">
    <property type="entry name" value="P-loop containing nucleotide triphosphate hydrolases"/>
    <property type="match status" value="1"/>
</dbReference>
<evidence type="ECO:0000256" key="1">
    <source>
        <dbReference type="ARBA" id="ARBA00022741"/>
    </source>
</evidence>
<organism evidence="8 9">
    <name type="scientific">Paracoccus aminovorans</name>
    <dbReference type="NCBI Taxonomy" id="34004"/>
    <lineage>
        <taxon>Bacteria</taxon>
        <taxon>Pseudomonadati</taxon>
        <taxon>Pseudomonadota</taxon>
        <taxon>Alphaproteobacteria</taxon>
        <taxon>Rhodobacterales</taxon>
        <taxon>Paracoccaceae</taxon>
        <taxon>Paracoccus</taxon>
    </lineage>
</organism>
<keyword evidence="3" id="KW-0143">Chaperone</keyword>
<evidence type="ECO:0000256" key="2">
    <source>
        <dbReference type="ARBA" id="ARBA00022801"/>
    </source>
</evidence>
<comment type="function">
    <text evidence="5">Zinc chaperone that directly transfers zinc cofactor to target proteins, thereby activating them. Zinc is transferred from the CXCC motif in the GTPase domain to the zinc binding site in target proteins in a process requiring GTP hydrolysis.</text>
</comment>
<dbReference type="CDD" id="cd03112">
    <property type="entry name" value="CobW-like"/>
    <property type="match status" value="1"/>
</dbReference>
<dbReference type="SUPFAM" id="SSF52540">
    <property type="entry name" value="P-loop containing nucleoside triphosphate hydrolases"/>
    <property type="match status" value="1"/>
</dbReference>